<sequence length="577" mass="61993">MTSVQPPATPPSGQAQLGPQPTQPSSTLQARVAPSKKPLEKQRIKPRHNKQPTHFVCFPLVSDESVAQLSKSLAYFRSLTMPLPPADRHVTSEVGARGGEANAEPAAPDQSNSEIGGRDVDQAVRVIPESAHRPPGTFHLTLGTMHLPDAEDLEKAVALLQEIDYVELLRRAESGEGNEAHKSGRGRRTKKTPKDGIGGDSNEVTQARDETQSKREGESGSFLLAAENIMPPMEQEKAKSPSATEGNQNQYSGARRDGGSLSTVEEQADSEHLQGADNPQLSAPTSNHASEGSGKLRETAREVGAVPSSLLQSLKSLTREVSPPAVSAPSMLTQDFGEPDPLQPISISLSSLGTFPSSRSARVFFAHPHDPTARLHRFGNLVRDVFREAGLVTETRPLVLHATVANLIYVKGRKGGRKGRGGRERNGNEKARDGGNVDAREILRLFNHGPNANGNQKGRASSSPPPRSTPAEINDKGDKPAAPTMMSTTIRETKPAEGVRTGNQTLDPALSPNPTDKTGTKSEQSPQIQTPFIWARDITIRSIRICKMGAEPSSIPGWGLEYRLVAEKVFMAGQAPE</sequence>
<name>W9XWA5_9EURO</name>
<dbReference type="OrthoDB" id="277832at2759"/>
<dbReference type="Pfam" id="PF10469">
    <property type="entry name" value="AKAP7_NLS"/>
    <property type="match status" value="2"/>
</dbReference>
<dbReference type="PANTHER" id="PTHR13360">
    <property type="entry name" value="ACTIVATING SIGNAL COINTEGRATOR 1 COMPLEX SUBUNIT 1"/>
    <property type="match status" value="1"/>
</dbReference>
<proteinExistence type="predicted"/>
<feature type="region of interest" description="Disordered" evidence="1">
    <location>
        <begin position="174"/>
        <end position="220"/>
    </location>
</feature>
<gene>
    <name evidence="3" type="ORF">A1O5_02835</name>
</gene>
<feature type="domain" description="A-kinase anchor protein 7-like phosphoesterase" evidence="2">
    <location>
        <begin position="52"/>
        <end position="164"/>
    </location>
</feature>
<dbReference type="GeneID" id="19187566"/>
<reference evidence="3 4" key="1">
    <citation type="submission" date="2013-03" db="EMBL/GenBank/DDBJ databases">
        <title>The Genome Sequence of Cladophialophora psammophila CBS 110553.</title>
        <authorList>
            <consortium name="The Broad Institute Genomics Platform"/>
            <person name="Cuomo C."/>
            <person name="de Hoog S."/>
            <person name="Gorbushina A."/>
            <person name="Walker B."/>
            <person name="Young S.K."/>
            <person name="Zeng Q."/>
            <person name="Gargeya S."/>
            <person name="Fitzgerald M."/>
            <person name="Haas B."/>
            <person name="Abouelleil A."/>
            <person name="Allen A.W."/>
            <person name="Alvarado L."/>
            <person name="Arachchi H.M."/>
            <person name="Berlin A.M."/>
            <person name="Chapman S.B."/>
            <person name="Gainer-Dewar J."/>
            <person name="Goldberg J."/>
            <person name="Griggs A."/>
            <person name="Gujja S."/>
            <person name="Hansen M."/>
            <person name="Howarth C."/>
            <person name="Imamovic A."/>
            <person name="Ireland A."/>
            <person name="Larimer J."/>
            <person name="McCowan C."/>
            <person name="Murphy C."/>
            <person name="Pearson M."/>
            <person name="Poon T.W."/>
            <person name="Priest M."/>
            <person name="Roberts A."/>
            <person name="Saif S."/>
            <person name="Shea T."/>
            <person name="Sisk P."/>
            <person name="Sykes S."/>
            <person name="Wortman J."/>
            <person name="Nusbaum C."/>
            <person name="Birren B."/>
        </authorList>
    </citation>
    <scope>NUCLEOTIDE SEQUENCE [LARGE SCALE GENOMIC DNA]</scope>
    <source>
        <strain evidence="3 4">CBS 110553</strain>
    </source>
</reference>
<feature type="region of interest" description="Disordered" evidence="1">
    <location>
        <begin position="234"/>
        <end position="298"/>
    </location>
</feature>
<dbReference type="InterPro" id="IPR009097">
    <property type="entry name" value="Cyclic_Pdiesterase"/>
</dbReference>
<feature type="compositionally biased region" description="Polar residues" evidence="1">
    <location>
        <begin position="501"/>
        <end position="528"/>
    </location>
</feature>
<protein>
    <recommendedName>
        <fullName evidence="2">A-kinase anchor protein 7-like phosphoesterase domain-containing protein</fullName>
    </recommendedName>
</protein>
<feature type="compositionally biased region" description="Basic and acidic residues" evidence="1">
    <location>
        <begin position="421"/>
        <end position="443"/>
    </location>
</feature>
<dbReference type="HOGENOM" id="CLU_038379_1_0_1"/>
<evidence type="ECO:0000313" key="4">
    <source>
        <dbReference type="Proteomes" id="UP000019471"/>
    </source>
</evidence>
<feature type="region of interest" description="Disordered" evidence="1">
    <location>
        <begin position="413"/>
        <end position="528"/>
    </location>
</feature>
<dbReference type="GO" id="GO:0006307">
    <property type="term" value="P:DNA alkylation repair"/>
    <property type="evidence" value="ECO:0007669"/>
    <property type="project" value="InterPro"/>
</dbReference>
<dbReference type="eggNOG" id="KOG2814">
    <property type="taxonomic scope" value="Eukaryota"/>
</dbReference>
<evidence type="ECO:0000313" key="3">
    <source>
        <dbReference type="EMBL" id="EXJ74539.1"/>
    </source>
</evidence>
<dbReference type="PANTHER" id="PTHR13360:SF1">
    <property type="entry name" value="ACTIVATING SIGNAL COINTEGRATOR 1 COMPLEX SUBUNIT 1"/>
    <property type="match status" value="1"/>
</dbReference>
<dbReference type="Proteomes" id="UP000019471">
    <property type="component" value="Unassembled WGS sequence"/>
</dbReference>
<dbReference type="SUPFAM" id="SSF55144">
    <property type="entry name" value="LigT-like"/>
    <property type="match status" value="1"/>
</dbReference>
<feature type="region of interest" description="Disordered" evidence="1">
    <location>
        <begin position="1"/>
        <end position="53"/>
    </location>
</feature>
<evidence type="ECO:0000259" key="2">
    <source>
        <dbReference type="Pfam" id="PF10469"/>
    </source>
</evidence>
<dbReference type="Gene3D" id="3.90.1140.10">
    <property type="entry name" value="Cyclic phosphodiesterase"/>
    <property type="match status" value="2"/>
</dbReference>
<feature type="compositionally biased region" description="Basic and acidic residues" evidence="1">
    <location>
        <begin position="206"/>
        <end position="218"/>
    </location>
</feature>
<accession>W9XWA5</accession>
<organism evidence="3 4">
    <name type="scientific">Cladophialophora psammophila CBS 110553</name>
    <dbReference type="NCBI Taxonomy" id="1182543"/>
    <lineage>
        <taxon>Eukaryota</taxon>
        <taxon>Fungi</taxon>
        <taxon>Dikarya</taxon>
        <taxon>Ascomycota</taxon>
        <taxon>Pezizomycotina</taxon>
        <taxon>Eurotiomycetes</taxon>
        <taxon>Chaetothyriomycetidae</taxon>
        <taxon>Chaetothyriales</taxon>
        <taxon>Herpotrichiellaceae</taxon>
        <taxon>Cladophialophora</taxon>
    </lineage>
</organism>
<comment type="caution">
    <text evidence="3">The sequence shown here is derived from an EMBL/GenBank/DDBJ whole genome shotgun (WGS) entry which is preliminary data.</text>
</comment>
<feature type="compositionally biased region" description="Polar residues" evidence="1">
    <location>
        <begin position="241"/>
        <end position="252"/>
    </location>
</feature>
<dbReference type="RefSeq" id="XP_007741639.1">
    <property type="nucleotide sequence ID" value="XM_007743449.1"/>
</dbReference>
<dbReference type="InterPro" id="IPR019510">
    <property type="entry name" value="AKAP7-like_phosphoesterase"/>
</dbReference>
<dbReference type="STRING" id="1182543.W9XWA5"/>
<dbReference type="EMBL" id="AMGX01000003">
    <property type="protein sequence ID" value="EXJ74539.1"/>
    <property type="molecule type" value="Genomic_DNA"/>
</dbReference>
<dbReference type="GO" id="GO:0005634">
    <property type="term" value="C:nucleus"/>
    <property type="evidence" value="ECO:0007669"/>
    <property type="project" value="TreeGrafter"/>
</dbReference>
<feature type="compositionally biased region" description="Polar residues" evidence="1">
    <location>
        <begin position="277"/>
        <end position="290"/>
    </location>
</feature>
<dbReference type="AlphaFoldDB" id="W9XWA5"/>
<feature type="compositionally biased region" description="Polar residues" evidence="1">
    <location>
        <begin position="1"/>
        <end position="29"/>
    </location>
</feature>
<evidence type="ECO:0000256" key="1">
    <source>
        <dbReference type="SAM" id="MobiDB-lite"/>
    </source>
</evidence>
<keyword evidence="4" id="KW-1185">Reference proteome</keyword>
<dbReference type="InterPro" id="IPR009210">
    <property type="entry name" value="ASCC1"/>
</dbReference>
<feature type="domain" description="A-kinase anchor protein 7-like phosphoesterase" evidence="2">
    <location>
        <begin position="343"/>
        <end position="448"/>
    </location>
</feature>
<dbReference type="GO" id="GO:0006355">
    <property type="term" value="P:regulation of DNA-templated transcription"/>
    <property type="evidence" value="ECO:0007669"/>
    <property type="project" value="TreeGrafter"/>
</dbReference>
<feature type="region of interest" description="Disordered" evidence="1">
    <location>
        <begin position="97"/>
        <end position="116"/>
    </location>
</feature>